<gene>
    <name evidence="2" type="ORF">E5K02_21520</name>
</gene>
<dbReference type="PANTHER" id="PTHR43546">
    <property type="entry name" value="UPF0173 METAL-DEPENDENT HYDROLASE MJ1163-RELATED"/>
    <property type="match status" value="1"/>
</dbReference>
<proteinExistence type="predicted"/>
<dbReference type="EMBL" id="SRMB01000005">
    <property type="protein sequence ID" value="TGE22945.1"/>
    <property type="molecule type" value="Genomic_DNA"/>
</dbReference>
<keyword evidence="3" id="KW-1185">Reference proteome</keyword>
<comment type="caution">
    <text evidence="2">The sequence shown here is derived from an EMBL/GenBank/DDBJ whole genome shotgun (WGS) entry which is preliminary data.</text>
</comment>
<dbReference type="Gene3D" id="3.60.15.10">
    <property type="entry name" value="Ribonuclease Z/Hydroxyacylglutathione hydrolase-like"/>
    <property type="match status" value="1"/>
</dbReference>
<dbReference type="InterPro" id="IPR036866">
    <property type="entry name" value="RibonucZ/Hydroxyglut_hydro"/>
</dbReference>
<dbReference type="GO" id="GO:0016787">
    <property type="term" value="F:hydrolase activity"/>
    <property type="evidence" value="ECO:0007669"/>
    <property type="project" value="UniProtKB-KW"/>
</dbReference>
<dbReference type="Proteomes" id="UP000298471">
    <property type="component" value="Unassembled WGS sequence"/>
</dbReference>
<evidence type="ECO:0000313" key="3">
    <source>
        <dbReference type="Proteomes" id="UP000298471"/>
    </source>
</evidence>
<sequence length="257" mass="27935">MLFCGPIPSLFAMPAPTLLQFLGHASFRLTTPEGRVILLDPWLATNPYIPQELRHPEHVDLVLITHGHDDHFDPDLPALLARTGAKVVAPAPVRFYLYEQGVPPEQFEAMNVGGGVEVLDLRLTMTVGHHAAHVDLPGNKTGFQHEAVGYILAFSDGTVLYAAGDTALFGDMRLLAELYQPTVALLPIGDRYTMGPREAALAARLLRVPHVVPFHYGTFASLVGTPEQLRAYLSPADAVQVHALRAGETLELSTLAK</sequence>
<accession>A0A4Z0PZT3</accession>
<dbReference type="AlphaFoldDB" id="A0A4Z0PZT3"/>
<evidence type="ECO:0000313" key="2">
    <source>
        <dbReference type="EMBL" id="TGE22945.1"/>
    </source>
</evidence>
<keyword evidence="2" id="KW-0378">Hydrolase</keyword>
<dbReference type="PANTHER" id="PTHR43546:SF3">
    <property type="entry name" value="UPF0173 METAL-DEPENDENT HYDROLASE MJ1163"/>
    <property type="match status" value="1"/>
</dbReference>
<name>A0A4Z0PZT3_9BACT</name>
<feature type="domain" description="Metallo-beta-lactamase" evidence="1">
    <location>
        <begin position="23"/>
        <end position="215"/>
    </location>
</feature>
<dbReference type="InterPro" id="IPR001279">
    <property type="entry name" value="Metallo-B-lactamas"/>
</dbReference>
<dbReference type="SMART" id="SM00849">
    <property type="entry name" value="Lactamase_B"/>
    <property type="match status" value="1"/>
</dbReference>
<organism evidence="2 3">
    <name type="scientific">Hymenobacter metallicola</name>
    <dbReference type="NCBI Taxonomy" id="2563114"/>
    <lineage>
        <taxon>Bacteria</taxon>
        <taxon>Pseudomonadati</taxon>
        <taxon>Bacteroidota</taxon>
        <taxon>Cytophagia</taxon>
        <taxon>Cytophagales</taxon>
        <taxon>Hymenobacteraceae</taxon>
        <taxon>Hymenobacter</taxon>
    </lineage>
</organism>
<dbReference type="SUPFAM" id="SSF56281">
    <property type="entry name" value="Metallo-hydrolase/oxidoreductase"/>
    <property type="match status" value="1"/>
</dbReference>
<dbReference type="InterPro" id="IPR050114">
    <property type="entry name" value="UPF0173_UPF0282_UlaG_hydrolase"/>
</dbReference>
<evidence type="ECO:0000259" key="1">
    <source>
        <dbReference type="SMART" id="SM00849"/>
    </source>
</evidence>
<dbReference type="NCBIfam" id="NF001911">
    <property type="entry name" value="PRK00685.1"/>
    <property type="match status" value="1"/>
</dbReference>
<protein>
    <submittedName>
        <fullName evidence="2">Metal-dependent hydrolase</fullName>
    </submittedName>
</protein>
<dbReference type="Pfam" id="PF12706">
    <property type="entry name" value="Lactamase_B_2"/>
    <property type="match status" value="1"/>
</dbReference>
<reference evidence="2 3" key="1">
    <citation type="submission" date="2019-04" db="EMBL/GenBank/DDBJ databases">
        <authorList>
            <person name="Feng G."/>
            <person name="Zhang J."/>
            <person name="Zhu H."/>
        </authorList>
    </citation>
    <scope>NUCLEOTIDE SEQUENCE [LARGE SCALE GENOMIC DNA]</scope>
    <source>
        <strain evidence="2 3">9PBR-1</strain>
    </source>
</reference>
<dbReference type="OrthoDB" id="9789133at2"/>